<protein>
    <recommendedName>
        <fullName evidence="4">DUF4283 domain-containing protein</fullName>
    </recommendedName>
</protein>
<feature type="region of interest" description="Disordered" evidence="1">
    <location>
        <begin position="142"/>
        <end position="169"/>
    </location>
</feature>
<evidence type="ECO:0008006" key="4">
    <source>
        <dbReference type="Google" id="ProtNLM"/>
    </source>
</evidence>
<dbReference type="EMBL" id="JAMYWD010000007">
    <property type="protein sequence ID" value="KAJ4964838.1"/>
    <property type="molecule type" value="Genomic_DNA"/>
</dbReference>
<dbReference type="AlphaFoldDB" id="A0A9Q0HHD3"/>
<organism evidence="2 3">
    <name type="scientific">Protea cynaroides</name>
    <dbReference type="NCBI Taxonomy" id="273540"/>
    <lineage>
        <taxon>Eukaryota</taxon>
        <taxon>Viridiplantae</taxon>
        <taxon>Streptophyta</taxon>
        <taxon>Embryophyta</taxon>
        <taxon>Tracheophyta</taxon>
        <taxon>Spermatophyta</taxon>
        <taxon>Magnoliopsida</taxon>
        <taxon>Proteales</taxon>
        <taxon>Proteaceae</taxon>
        <taxon>Protea</taxon>
    </lineage>
</organism>
<sequence>MMMVANKPFFVQPWRSDMQLHSIGVKEVPIWVSLPGLPLQLWSRSALRATGSVLRNPIKFEKTTFMRTRSTYGGMLITFSAENKFKDMVKVKDNCGNKFFQRVVYEWLPDRCTHCKVFGHKTLDFPMVPQVVANTTLPHNSWKRVDRSKSGHSKGSTATGKTDIKVGEL</sequence>
<dbReference type="PANTHER" id="PTHR31286:SF165">
    <property type="entry name" value="DUF4283 DOMAIN-CONTAINING PROTEIN"/>
    <property type="match status" value="1"/>
</dbReference>
<evidence type="ECO:0000313" key="3">
    <source>
        <dbReference type="Proteomes" id="UP001141806"/>
    </source>
</evidence>
<proteinExistence type="predicted"/>
<gene>
    <name evidence="2" type="ORF">NE237_016687</name>
</gene>
<dbReference type="PANTHER" id="PTHR31286">
    <property type="entry name" value="GLYCINE-RICH CELL WALL STRUCTURAL PROTEIN 1.8-LIKE"/>
    <property type="match status" value="1"/>
</dbReference>
<dbReference type="OrthoDB" id="1939300at2759"/>
<evidence type="ECO:0000256" key="1">
    <source>
        <dbReference type="SAM" id="MobiDB-lite"/>
    </source>
</evidence>
<dbReference type="Proteomes" id="UP001141806">
    <property type="component" value="Unassembled WGS sequence"/>
</dbReference>
<dbReference type="InterPro" id="IPR040256">
    <property type="entry name" value="At4g02000-like"/>
</dbReference>
<keyword evidence="3" id="KW-1185">Reference proteome</keyword>
<name>A0A9Q0HHD3_9MAGN</name>
<evidence type="ECO:0000313" key="2">
    <source>
        <dbReference type="EMBL" id="KAJ4964838.1"/>
    </source>
</evidence>
<accession>A0A9Q0HHD3</accession>
<comment type="caution">
    <text evidence="2">The sequence shown here is derived from an EMBL/GenBank/DDBJ whole genome shotgun (WGS) entry which is preliminary data.</text>
</comment>
<reference evidence="2" key="1">
    <citation type="journal article" date="2023" name="Plant J.">
        <title>The genome of the king protea, Protea cynaroides.</title>
        <authorList>
            <person name="Chang J."/>
            <person name="Duong T.A."/>
            <person name="Schoeman C."/>
            <person name="Ma X."/>
            <person name="Roodt D."/>
            <person name="Barker N."/>
            <person name="Li Z."/>
            <person name="Van de Peer Y."/>
            <person name="Mizrachi E."/>
        </authorList>
    </citation>
    <scope>NUCLEOTIDE SEQUENCE</scope>
    <source>
        <tissue evidence="2">Young leaves</tissue>
    </source>
</reference>